<evidence type="ECO:0000259" key="11">
    <source>
        <dbReference type="PROSITE" id="PS51706"/>
    </source>
</evidence>
<evidence type="ECO:0000256" key="9">
    <source>
        <dbReference type="ARBA" id="ARBA00023306"/>
    </source>
</evidence>
<keyword evidence="4" id="KW-0479">Metal-binding</keyword>
<comment type="cofactor">
    <cofactor evidence="1">
        <name>Mg(2+)</name>
        <dbReference type="ChEBI" id="CHEBI:18420"/>
    </cofactor>
</comment>
<comment type="function">
    <text evidence="10">Necessary for normal cell division and for the maintenance of normal septation.</text>
</comment>
<keyword evidence="9 10" id="KW-0131">Cell cycle</keyword>
<dbReference type="OrthoDB" id="9804921at2"/>
<dbReference type="HAMAP" id="MF_00321">
    <property type="entry name" value="GTPase_EngB"/>
    <property type="match status" value="1"/>
</dbReference>
<dbReference type="GO" id="GO:0000917">
    <property type="term" value="P:division septum assembly"/>
    <property type="evidence" value="ECO:0007669"/>
    <property type="project" value="UniProtKB-KW"/>
</dbReference>
<keyword evidence="7 10" id="KW-0342">GTP-binding</keyword>
<keyword evidence="5 10" id="KW-0547">Nucleotide-binding</keyword>
<dbReference type="CDD" id="cd01876">
    <property type="entry name" value="YihA_EngB"/>
    <property type="match status" value="1"/>
</dbReference>
<dbReference type="SUPFAM" id="SSF52540">
    <property type="entry name" value="P-loop containing nucleoside triphosphate hydrolases"/>
    <property type="match status" value="1"/>
</dbReference>
<keyword evidence="3 10" id="KW-0132">Cell division</keyword>
<gene>
    <name evidence="10" type="primary">engB</name>
    <name evidence="12" type="ORF">G293_02710</name>
</gene>
<evidence type="ECO:0000256" key="8">
    <source>
        <dbReference type="ARBA" id="ARBA00023210"/>
    </source>
</evidence>
<accession>A0A0G3I4K0</accession>
<keyword evidence="8 10" id="KW-0717">Septation</keyword>
<dbReference type="NCBIfam" id="TIGR03598">
    <property type="entry name" value="GTPase_YsxC"/>
    <property type="match status" value="1"/>
</dbReference>
<dbReference type="InterPro" id="IPR019987">
    <property type="entry name" value="GTP-bd_ribosome_bio_YsxC"/>
</dbReference>
<evidence type="ECO:0000256" key="7">
    <source>
        <dbReference type="ARBA" id="ARBA00023134"/>
    </source>
</evidence>
<dbReference type="Gene3D" id="3.40.50.300">
    <property type="entry name" value="P-loop containing nucleotide triphosphate hydrolases"/>
    <property type="match status" value="1"/>
</dbReference>
<dbReference type="PANTHER" id="PTHR11649">
    <property type="entry name" value="MSS1/TRME-RELATED GTP-BINDING PROTEIN"/>
    <property type="match status" value="1"/>
</dbReference>
<protein>
    <recommendedName>
        <fullName evidence="10">Probable GTP-binding protein EngB</fullName>
    </recommendedName>
</protein>
<dbReference type="KEGG" id="lau:G293_02710"/>
<evidence type="ECO:0000256" key="3">
    <source>
        <dbReference type="ARBA" id="ARBA00022618"/>
    </source>
</evidence>
<organism evidence="12 13">
    <name type="scientific">Candidatus Liberibacter africanus PTSAPSY</name>
    <dbReference type="NCBI Taxonomy" id="1277257"/>
    <lineage>
        <taxon>Bacteria</taxon>
        <taxon>Pseudomonadati</taxon>
        <taxon>Pseudomonadota</taxon>
        <taxon>Alphaproteobacteria</taxon>
        <taxon>Hyphomicrobiales</taxon>
        <taxon>Rhizobiaceae</taxon>
        <taxon>Liberibacter</taxon>
    </lineage>
</organism>
<dbReference type="GO" id="GO:0005525">
    <property type="term" value="F:GTP binding"/>
    <property type="evidence" value="ECO:0007669"/>
    <property type="project" value="UniProtKB-UniRule"/>
</dbReference>
<dbReference type="GO" id="GO:0005829">
    <property type="term" value="C:cytosol"/>
    <property type="evidence" value="ECO:0007669"/>
    <property type="project" value="TreeGrafter"/>
</dbReference>
<dbReference type="PROSITE" id="PS51706">
    <property type="entry name" value="G_ENGB"/>
    <property type="match status" value="1"/>
</dbReference>
<keyword evidence="6" id="KW-0460">Magnesium</keyword>
<feature type="domain" description="EngB-type G" evidence="11">
    <location>
        <begin position="28"/>
        <end position="212"/>
    </location>
</feature>
<evidence type="ECO:0000313" key="12">
    <source>
        <dbReference type="EMBL" id="AKK20170.1"/>
    </source>
</evidence>
<dbReference type="Pfam" id="PF01926">
    <property type="entry name" value="MMR_HSR1"/>
    <property type="match status" value="1"/>
</dbReference>
<dbReference type="GO" id="GO:0046872">
    <property type="term" value="F:metal ion binding"/>
    <property type="evidence" value="ECO:0007669"/>
    <property type="project" value="UniProtKB-KW"/>
</dbReference>
<comment type="similarity">
    <text evidence="2 10">Belongs to the TRAFAC class TrmE-Era-EngA-EngB-Septin-like GTPase superfamily. EngB GTPase family.</text>
</comment>
<evidence type="ECO:0000256" key="1">
    <source>
        <dbReference type="ARBA" id="ARBA00001946"/>
    </source>
</evidence>
<dbReference type="Proteomes" id="UP000035503">
    <property type="component" value="Chromosome"/>
</dbReference>
<name>A0A0G3I4K0_LIBAF</name>
<proteinExistence type="inferred from homology"/>
<dbReference type="InterPro" id="IPR006073">
    <property type="entry name" value="GTP-bd"/>
</dbReference>
<dbReference type="InterPro" id="IPR027417">
    <property type="entry name" value="P-loop_NTPase"/>
</dbReference>
<dbReference type="PATRIC" id="fig|1277257.4.peg.586"/>
<sequence>MINQKIFTKPLWMFLKGIPKIELLPEEGPPEIAFSGRSNVGKSSLINILVNRKNLARTSNAPGRTQHLNFFVPNNYFGIKDNLPAMVLVDMPGYGYARAPKKNVDSWGELIIRYLSNRSTLRCVYLLIDCRHGIKPIDHDVFSFLDKKAVSYQVILTKIDKISPLIKQETLEKTKSLLRNHPAAHPEVISTSIVKRDGIEELRKAILEIINT</sequence>
<reference evidence="12 13" key="1">
    <citation type="journal article" date="2015" name="Genome Announc.">
        <title>Complete Genome Sequence of 'Candidatus Liberibacter africanus,' a Bacterium Associated with Citrus Huanglongbing.</title>
        <authorList>
            <person name="Lin H."/>
            <person name="Pietersen G."/>
            <person name="Han C."/>
            <person name="Read D.A."/>
            <person name="Lou B."/>
            <person name="Gupta G."/>
            <person name="Civerolo E.L."/>
        </authorList>
    </citation>
    <scope>NUCLEOTIDE SEQUENCE [LARGE SCALE GENOMIC DNA]</scope>
    <source>
        <strain evidence="12 13">PTSAPSY</strain>
    </source>
</reference>
<evidence type="ECO:0000313" key="13">
    <source>
        <dbReference type="Proteomes" id="UP000035503"/>
    </source>
</evidence>
<evidence type="ECO:0000256" key="6">
    <source>
        <dbReference type="ARBA" id="ARBA00022842"/>
    </source>
</evidence>
<evidence type="ECO:0000256" key="4">
    <source>
        <dbReference type="ARBA" id="ARBA00022723"/>
    </source>
</evidence>
<keyword evidence="13" id="KW-1185">Reference proteome</keyword>
<evidence type="ECO:0000256" key="2">
    <source>
        <dbReference type="ARBA" id="ARBA00009638"/>
    </source>
</evidence>
<dbReference type="STRING" id="1277257.G293_02710"/>
<dbReference type="InterPro" id="IPR030393">
    <property type="entry name" value="G_ENGB_dom"/>
</dbReference>
<evidence type="ECO:0000256" key="10">
    <source>
        <dbReference type="HAMAP-Rule" id="MF_00321"/>
    </source>
</evidence>
<dbReference type="EMBL" id="CP004021">
    <property type="protein sequence ID" value="AKK20170.1"/>
    <property type="molecule type" value="Genomic_DNA"/>
</dbReference>
<evidence type="ECO:0000256" key="5">
    <source>
        <dbReference type="ARBA" id="ARBA00022741"/>
    </source>
</evidence>
<dbReference type="PANTHER" id="PTHR11649:SF13">
    <property type="entry name" value="ENGB-TYPE G DOMAIN-CONTAINING PROTEIN"/>
    <property type="match status" value="1"/>
</dbReference>
<dbReference type="AlphaFoldDB" id="A0A0G3I4K0"/>